<name>A0ABU1S8W3_9MICO</name>
<sequence>MQVSQGVEWALHICGLLARAPAGKALPRRTIAEFYALPEAYLAKALQRLVAAGVLRSSGGPRGGYRLARPAEQISALSVYEAIEGSAPAFTCTDIRRQGTGAAAPDECRHKCAVHALMDDAEAAWRARLARTSIAELITFLPATLAARQAAILGWPAVDRAPRP</sequence>
<evidence type="ECO:0000313" key="1">
    <source>
        <dbReference type="EMBL" id="MDR6866053.1"/>
    </source>
</evidence>
<dbReference type="InterPro" id="IPR000944">
    <property type="entry name" value="Tscrpt_reg_Rrf2"/>
</dbReference>
<dbReference type="EMBL" id="JAVDUM010000002">
    <property type="protein sequence ID" value="MDR6866053.1"/>
    <property type="molecule type" value="Genomic_DNA"/>
</dbReference>
<dbReference type="PROSITE" id="PS51197">
    <property type="entry name" value="HTH_RRF2_2"/>
    <property type="match status" value="1"/>
</dbReference>
<dbReference type="PANTHER" id="PTHR33221">
    <property type="entry name" value="WINGED HELIX-TURN-HELIX TRANSCRIPTIONAL REGULATOR, RRF2 FAMILY"/>
    <property type="match status" value="1"/>
</dbReference>
<comment type="caution">
    <text evidence="1">The sequence shown here is derived from an EMBL/GenBank/DDBJ whole genome shotgun (WGS) entry which is preliminary data.</text>
</comment>
<dbReference type="PANTHER" id="PTHR33221:SF13">
    <property type="entry name" value="TRANSCRIPTIONAL REGULATOR-RELATED"/>
    <property type="match status" value="1"/>
</dbReference>
<evidence type="ECO:0000313" key="2">
    <source>
        <dbReference type="Proteomes" id="UP001259347"/>
    </source>
</evidence>
<dbReference type="RefSeq" id="WP_310017463.1">
    <property type="nucleotide sequence ID" value="NZ_JAVDUM010000002.1"/>
</dbReference>
<organism evidence="1 2">
    <name type="scientific">Microbacterium resistens</name>
    <dbReference type="NCBI Taxonomy" id="156977"/>
    <lineage>
        <taxon>Bacteria</taxon>
        <taxon>Bacillati</taxon>
        <taxon>Actinomycetota</taxon>
        <taxon>Actinomycetes</taxon>
        <taxon>Micrococcales</taxon>
        <taxon>Microbacteriaceae</taxon>
        <taxon>Microbacterium</taxon>
    </lineage>
</organism>
<dbReference type="InterPro" id="IPR036390">
    <property type="entry name" value="WH_DNA-bd_sf"/>
</dbReference>
<keyword evidence="2" id="KW-1185">Reference proteome</keyword>
<proteinExistence type="predicted"/>
<dbReference type="PROSITE" id="PS01332">
    <property type="entry name" value="HTH_RRF2_1"/>
    <property type="match status" value="1"/>
</dbReference>
<dbReference type="InterPro" id="IPR030489">
    <property type="entry name" value="TR_Rrf2-type_CS"/>
</dbReference>
<dbReference type="InterPro" id="IPR036388">
    <property type="entry name" value="WH-like_DNA-bd_sf"/>
</dbReference>
<dbReference type="Pfam" id="PF02082">
    <property type="entry name" value="Rrf2"/>
    <property type="match status" value="1"/>
</dbReference>
<dbReference type="NCBIfam" id="TIGR00738">
    <property type="entry name" value="rrf2_super"/>
    <property type="match status" value="1"/>
</dbReference>
<gene>
    <name evidence="1" type="ORF">J2Y69_000638</name>
</gene>
<dbReference type="Gene3D" id="1.10.10.10">
    <property type="entry name" value="Winged helix-like DNA-binding domain superfamily/Winged helix DNA-binding domain"/>
    <property type="match status" value="1"/>
</dbReference>
<reference evidence="1 2" key="1">
    <citation type="submission" date="2023-07" db="EMBL/GenBank/DDBJ databases">
        <title>Sorghum-associated microbial communities from plants grown in Nebraska, USA.</title>
        <authorList>
            <person name="Schachtman D."/>
        </authorList>
    </citation>
    <scope>NUCLEOTIDE SEQUENCE [LARGE SCALE GENOMIC DNA]</scope>
    <source>
        <strain evidence="1 2">2980</strain>
    </source>
</reference>
<accession>A0ABU1S8W3</accession>
<dbReference type="Proteomes" id="UP001259347">
    <property type="component" value="Unassembled WGS sequence"/>
</dbReference>
<protein>
    <submittedName>
        <fullName evidence="1">Rrf2 family protein</fullName>
    </submittedName>
</protein>
<dbReference type="SUPFAM" id="SSF46785">
    <property type="entry name" value="Winged helix' DNA-binding domain"/>
    <property type="match status" value="1"/>
</dbReference>